<gene>
    <name evidence="2" type="ORF">GCM10023189_40470</name>
</gene>
<accession>A0ABP8N8A0</accession>
<keyword evidence="3" id="KW-1185">Reference proteome</keyword>
<evidence type="ECO:0000313" key="3">
    <source>
        <dbReference type="Proteomes" id="UP001501175"/>
    </source>
</evidence>
<dbReference type="EMBL" id="BAABHD010000072">
    <property type="protein sequence ID" value="GAA4463009.1"/>
    <property type="molecule type" value="Genomic_DNA"/>
</dbReference>
<comment type="caution">
    <text evidence="2">The sequence shown here is derived from an EMBL/GenBank/DDBJ whole genome shotgun (WGS) entry which is preliminary data.</text>
</comment>
<name>A0ABP8N8A0_9BACT</name>
<feature type="domain" description="DUF3945" evidence="1">
    <location>
        <begin position="66"/>
        <end position="114"/>
    </location>
</feature>
<dbReference type="InterPro" id="IPR034154">
    <property type="entry name" value="TOPRIM_DnaG/twinkle"/>
</dbReference>
<dbReference type="Proteomes" id="UP001501175">
    <property type="component" value="Unassembled WGS sequence"/>
</dbReference>
<proteinExistence type="predicted"/>
<dbReference type="RefSeq" id="WP_345246427.1">
    <property type="nucleotide sequence ID" value="NZ_BAABHD010000072.1"/>
</dbReference>
<protein>
    <recommendedName>
        <fullName evidence="1">DUF3945 domain-containing protein</fullName>
    </recommendedName>
</protein>
<dbReference type="Gene3D" id="3.40.1360.10">
    <property type="match status" value="1"/>
</dbReference>
<dbReference type="Pfam" id="PF13155">
    <property type="entry name" value="Toprim_2"/>
    <property type="match status" value="1"/>
</dbReference>
<evidence type="ECO:0000259" key="1">
    <source>
        <dbReference type="Pfam" id="PF13101"/>
    </source>
</evidence>
<dbReference type="Pfam" id="PF13101">
    <property type="entry name" value="DUF3945"/>
    <property type="match status" value="1"/>
</dbReference>
<dbReference type="CDD" id="cd01029">
    <property type="entry name" value="TOPRIM_primases"/>
    <property type="match status" value="1"/>
</dbReference>
<organism evidence="2 3">
    <name type="scientific">Nibrella saemangeumensis</name>
    <dbReference type="NCBI Taxonomy" id="1084526"/>
    <lineage>
        <taxon>Bacteria</taxon>
        <taxon>Pseudomonadati</taxon>
        <taxon>Bacteroidota</taxon>
        <taxon>Cytophagia</taxon>
        <taxon>Cytophagales</taxon>
        <taxon>Spirosomataceae</taxon>
        <taxon>Nibrella</taxon>
    </lineage>
</organism>
<dbReference type="InterPro" id="IPR025222">
    <property type="entry name" value="DUF3945"/>
</dbReference>
<reference evidence="3" key="1">
    <citation type="journal article" date="2019" name="Int. J. Syst. Evol. Microbiol.">
        <title>The Global Catalogue of Microorganisms (GCM) 10K type strain sequencing project: providing services to taxonomists for standard genome sequencing and annotation.</title>
        <authorList>
            <consortium name="The Broad Institute Genomics Platform"/>
            <consortium name="The Broad Institute Genome Sequencing Center for Infectious Disease"/>
            <person name="Wu L."/>
            <person name="Ma J."/>
        </authorList>
    </citation>
    <scope>NUCLEOTIDE SEQUENCE [LARGE SCALE GENOMIC DNA]</scope>
    <source>
        <strain evidence="3">JCM 17927</strain>
    </source>
</reference>
<sequence>MIHTIPDTFMGYTFSEEDKQNLSHVGELGKLVTLHEPPAGPIQAYVAFEPERQALVFMRQQDFRLPKQVKGVSLTPQQQQELASGKRIELAGLLSPTGKTYSASVQISAARRSLSIKPAQQRPLSSLDYKQIDLIEFFLHHEGLYHRRDKGSLTAQFVVFERGKGSGDTLIVSRAKNRYFNPNDDRERGTLLDYLANKLKVSIQSKDGWRQVAVVVQRYLGNELPNHVIAEHGTTKSVDEPRKPTFSLLPFTERDYLIQSRHLSERTLEATEFTGAIHNWHYQHEKSGKEYINTAFPVTWQGEVHALIIRNDGINISIGNKRLGIWLSRLDTEMHPKEIFITENPIDALAYHELHPPAQPLDRLYLATGGTFSEQTPGYIQQLIDTYQPERIVLGNDNDQPGIKLNLRLLSALKNSELENSLQFRFTAFKDQCRVELTVLPGQVEKLKEIENFLYKALKLTSEPGNPAETNEPWQRTLTFPNRREYLVRAEKAIIQLNGLSQQVHILRPMEKDWNDQLRIKKGIPIPAKPNQEQNEAKRKLPALSKEGDIQLQAQLRI</sequence>
<evidence type="ECO:0000313" key="2">
    <source>
        <dbReference type="EMBL" id="GAA4463009.1"/>
    </source>
</evidence>